<dbReference type="Proteomes" id="UP001204144">
    <property type="component" value="Unassembled WGS sequence"/>
</dbReference>
<gene>
    <name evidence="2" type="ORF">EGI31_14305</name>
</gene>
<evidence type="ECO:0000313" key="2">
    <source>
        <dbReference type="EMBL" id="MCP9764122.1"/>
    </source>
</evidence>
<proteinExistence type="predicted"/>
<feature type="transmembrane region" description="Helical" evidence="1">
    <location>
        <begin position="57"/>
        <end position="81"/>
    </location>
</feature>
<feature type="transmembrane region" description="Helical" evidence="1">
    <location>
        <begin position="12"/>
        <end position="37"/>
    </location>
</feature>
<reference evidence="2 3" key="1">
    <citation type="submission" date="2018-11" db="EMBL/GenBank/DDBJ databases">
        <title>Novel bacteria species description.</title>
        <authorList>
            <person name="Han J.-H."/>
        </authorList>
    </citation>
    <scope>NUCLEOTIDE SEQUENCE [LARGE SCALE GENOMIC DNA]</scope>
    <source>
        <strain evidence="2 3">KCTC23259</strain>
    </source>
</reference>
<evidence type="ECO:0000313" key="3">
    <source>
        <dbReference type="Proteomes" id="UP001204144"/>
    </source>
</evidence>
<keyword evidence="1" id="KW-0812">Transmembrane</keyword>
<accession>A0AAE3KT89</accession>
<comment type="caution">
    <text evidence="2">The sequence shown here is derived from an EMBL/GenBank/DDBJ whole genome shotgun (WGS) entry which is preliminary data.</text>
</comment>
<feature type="transmembrane region" description="Helical" evidence="1">
    <location>
        <begin position="125"/>
        <end position="147"/>
    </location>
</feature>
<sequence length="157" mass="17771">MEEPKPKSIRTIGLIVSIFSGFIIFSNGMGALAFSIIDFGDELSGQNEFLDFNPIGFLFANYIYMCLIMVTIGVLYLIGGLSVQKYKLWANKLVTYISAILLILIWTFMVVMLRMTAEHESMKLFNIGIIISAVFWSTPIGLLIWFLNQGNIKKHFV</sequence>
<dbReference type="RefSeq" id="WP_255037880.1">
    <property type="nucleotide sequence ID" value="NZ_RJUF01000067.1"/>
</dbReference>
<keyword evidence="1" id="KW-1133">Transmembrane helix</keyword>
<organism evidence="2 3">
    <name type="scientific">Lacihabitans soyangensis</name>
    <dbReference type="NCBI Taxonomy" id="869394"/>
    <lineage>
        <taxon>Bacteria</taxon>
        <taxon>Pseudomonadati</taxon>
        <taxon>Bacteroidota</taxon>
        <taxon>Cytophagia</taxon>
        <taxon>Cytophagales</taxon>
        <taxon>Leadbetterellaceae</taxon>
        <taxon>Lacihabitans</taxon>
    </lineage>
</organism>
<evidence type="ECO:0000256" key="1">
    <source>
        <dbReference type="SAM" id="Phobius"/>
    </source>
</evidence>
<protein>
    <submittedName>
        <fullName evidence="2">Uncharacterized protein</fullName>
    </submittedName>
</protein>
<dbReference type="AlphaFoldDB" id="A0AAE3KT89"/>
<keyword evidence="1" id="KW-0472">Membrane</keyword>
<name>A0AAE3KT89_9BACT</name>
<feature type="transmembrane region" description="Helical" evidence="1">
    <location>
        <begin position="93"/>
        <end position="113"/>
    </location>
</feature>
<dbReference type="EMBL" id="RJUF01000067">
    <property type="protein sequence ID" value="MCP9764122.1"/>
    <property type="molecule type" value="Genomic_DNA"/>
</dbReference>
<keyword evidence="3" id="KW-1185">Reference proteome</keyword>